<comment type="subcellular location">
    <subcellularLocation>
        <location evidence="1">Cell membrane</location>
        <topology evidence="1">Multi-pass membrane protein</topology>
    </subcellularLocation>
</comment>
<feature type="transmembrane region" description="Helical" evidence="9">
    <location>
        <begin position="393"/>
        <end position="416"/>
    </location>
</feature>
<dbReference type="EMBL" id="BAABCT010000004">
    <property type="protein sequence ID" value="GAA4073188.1"/>
    <property type="molecule type" value="Genomic_DNA"/>
</dbReference>
<dbReference type="InterPro" id="IPR004763">
    <property type="entry name" value="CusA-like"/>
</dbReference>
<feature type="transmembrane region" description="Helical" evidence="9">
    <location>
        <begin position="367"/>
        <end position="387"/>
    </location>
</feature>
<dbReference type="NCBIfam" id="TIGR00914">
    <property type="entry name" value="2A0601"/>
    <property type="match status" value="1"/>
</dbReference>
<dbReference type="SUPFAM" id="SSF82693">
    <property type="entry name" value="Multidrug efflux transporter AcrB pore domain, PN1, PN2, PC1 and PC2 subdomains"/>
    <property type="match status" value="2"/>
</dbReference>
<dbReference type="InterPro" id="IPR027463">
    <property type="entry name" value="AcrB_DN_DC_subdom"/>
</dbReference>
<evidence type="ECO:0000313" key="11">
    <source>
        <dbReference type="Proteomes" id="UP001500367"/>
    </source>
</evidence>
<dbReference type="Gene3D" id="1.20.1600.10">
    <property type="entry name" value="Outer membrane efflux proteins (OEP)"/>
    <property type="match status" value="1"/>
</dbReference>
<dbReference type="Gene3D" id="3.30.70.1320">
    <property type="entry name" value="Multidrug efflux transporter AcrB pore domain like"/>
    <property type="match status" value="1"/>
</dbReference>
<evidence type="ECO:0000256" key="1">
    <source>
        <dbReference type="ARBA" id="ARBA00004651"/>
    </source>
</evidence>
<dbReference type="Pfam" id="PF00873">
    <property type="entry name" value="ACR_tran"/>
    <property type="match status" value="1"/>
</dbReference>
<dbReference type="PANTHER" id="PTHR32063:SF24">
    <property type="entry name" value="CATION EFFLUX SYSTEM (ACRB_ACRD_ACRF FAMILY)"/>
    <property type="match status" value="1"/>
</dbReference>
<keyword evidence="7 9" id="KW-0472">Membrane</keyword>
<dbReference type="SUPFAM" id="SSF82714">
    <property type="entry name" value="Multidrug efflux transporter AcrB TolC docking domain, DN and DC subdomains"/>
    <property type="match status" value="2"/>
</dbReference>
<name>A0ABP7VS60_9FLAO</name>
<feature type="transmembrane region" description="Helical" evidence="9">
    <location>
        <begin position="544"/>
        <end position="562"/>
    </location>
</feature>
<evidence type="ECO:0000313" key="10">
    <source>
        <dbReference type="EMBL" id="GAA4073188.1"/>
    </source>
</evidence>
<keyword evidence="11" id="KW-1185">Reference proteome</keyword>
<evidence type="ECO:0000256" key="9">
    <source>
        <dbReference type="SAM" id="Phobius"/>
    </source>
</evidence>
<reference evidence="11" key="1">
    <citation type="journal article" date="2019" name="Int. J. Syst. Evol. Microbiol.">
        <title>The Global Catalogue of Microorganisms (GCM) 10K type strain sequencing project: providing services to taxonomists for standard genome sequencing and annotation.</title>
        <authorList>
            <consortium name="The Broad Institute Genomics Platform"/>
            <consortium name="The Broad Institute Genome Sequencing Center for Infectious Disease"/>
            <person name="Wu L."/>
            <person name="Ma J."/>
        </authorList>
    </citation>
    <scope>NUCLEOTIDE SEQUENCE [LARGE SCALE GENOMIC DNA]</scope>
    <source>
        <strain evidence="11">JCM 17069</strain>
    </source>
</reference>
<dbReference type="Gene3D" id="1.20.1640.10">
    <property type="entry name" value="Multidrug efflux transporter AcrB transmembrane domain"/>
    <property type="match status" value="2"/>
</dbReference>
<dbReference type="Proteomes" id="UP001500367">
    <property type="component" value="Unassembled WGS sequence"/>
</dbReference>
<comment type="similarity">
    <text evidence="2">Belongs to the resistance-nodulation-cell division (RND) (TC 2.A.6) family.</text>
</comment>
<evidence type="ECO:0000256" key="7">
    <source>
        <dbReference type="ARBA" id="ARBA00023136"/>
    </source>
</evidence>
<dbReference type="Gene3D" id="3.30.70.1440">
    <property type="entry name" value="Multidrug efflux transporter AcrB pore domain"/>
    <property type="match status" value="1"/>
</dbReference>
<dbReference type="PANTHER" id="PTHR32063">
    <property type="match status" value="1"/>
</dbReference>
<evidence type="ECO:0000256" key="5">
    <source>
        <dbReference type="ARBA" id="ARBA00022692"/>
    </source>
</evidence>
<keyword evidence="6 9" id="KW-1133">Transmembrane helix</keyword>
<feature type="transmembrane region" description="Helical" evidence="9">
    <location>
        <begin position="12"/>
        <end position="32"/>
    </location>
</feature>
<evidence type="ECO:0000256" key="2">
    <source>
        <dbReference type="ARBA" id="ARBA00010942"/>
    </source>
</evidence>
<sequence length="1443" mass="161500">MLEKIIAFSLKNKLIVLLFTLGIFGFGVYSVFQISIGAVPDVTNNQVQVITTSRNLSTQDIEQFITYPVEIEMANLPGVKEIRSISKFGLSVVTIVFEDDMGSYLPRQLIAEKIKTASEKIPQGFGTPEMGPITTGLGEIYQYVLDVKPEYKNQYSVTDLRTIQDWVVKRQLSGIKGVVEINTWGGYLKQYEVAINSSKLKAMNISTIDVFNALENNNSIAGGAYIEKVNQSYFIRGEGKVKSLEDIENIVVKNDNGIPIYVKDVAQIGFGSANRFGAITGNGEGEKVLGQVMMLKGGNSKQVIGDVKARVAEIEKTLPKGVYINPFLERSELVGKTTFTVAENLILGCLIVIFVVVLLLGNWRSGLVVASVIPLCLLFAISFMNIFGIDANLMSLGAIDFGIIIDGAVIIVEFIAFQIAHKSRHLVNLSKEKRQIQIDEITYKSASKMMNSAVFGQLIILIVFIPILSLSGVEGKMFKPMAMTFSFALVGAMLLCFTYVPVVSSLFLKPKEENPNSFSSRLITKMNSWYLPVITWALSNTKKVIYGAISLLVFAIVLFTTMGGEFIPTLDEGDFVIQPVLKTGTSLTKTIATTTKIEKIILKNFPEVTQVVSRIGAAEVPTDPMSMEESDIIVKLKPKGDWVSADSKDELADKIKTEIEKQIPNMEIEFTQPIEMRFNELISGTRSDVAIKVFGEDLNVLAKRAQQIKYAIADVEGASDIIIEKTEGLPQMSVVYNRSKIARYGLNIADLNEMIALGFAGKTVGTVFEGEKRFDMVIRLDKTNRQDIDNLRNLYVPTPNGEQIPLQELAQIEYTEGPAKISRDNTHRRIVVGINVRNRDLQSVVNDVQKIVNEKIKLPEGYYVTYGGQFENLQSAKARLLIAVPIALFLIFILLYFAFGSVKEALMVYSAIPLSAVGGILFLWIRDLPFSISAGVGFIALFGIAVLNGIVLIEHFKELKHQGMKDINELILKGTTDRLRPVLLTAAAAALGFLPMAISSSAGAEVQRPLATVVIGGLFTATILTMIVLPILYKLLDKKEGKKAKFKIHANATIILLLLSSSLAFSQNNNPELDSLISKAHQNNKAIKAGQLSVDKAKANIKSAYSFDKTNIYYSYDQNNLALNNLPLKVFGVQQRFSFPSVYGAQKKLYSAEYEREKSNFEITKNRLSNEVAQVYNHIVYYQNQEKLYKYLDSLYQNFSKASDRRFELGETNYLEKITAQSKFRQIRTRLAQIEKDKLANYEMLKGLLQSDEKTIIKNDKLIPNNTITESTSKDLYNSYFENITKTFQSNTKLQKQHYLPDINLEYFQGTNNGLSQSLYGFQVGLSVPILFGGTKAKINVANLELQSWEQQKQNEQTKMEQFISQKKNELIKHEEGIKYYKEYGEKLAKEIIKVADMSYKHGEIDFFQYITSLENATSIQVDYLENVLQYNKTQFDLHYLNY</sequence>
<feature type="transmembrane region" description="Helical" evidence="9">
    <location>
        <begin position="931"/>
        <end position="953"/>
    </location>
</feature>
<evidence type="ECO:0000256" key="3">
    <source>
        <dbReference type="ARBA" id="ARBA00022448"/>
    </source>
</evidence>
<comment type="caution">
    <text evidence="10">The sequence shown here is derived from an EMBL/GenBank/DDBJ whole genome shotgun (WGS) entry which is preliminary data.</text>
</comment>
<feature type="transmembrane region" description="Helical" evidence="9">
    <location>
        <begin position="1048"/>
        <end position="1065"/>
    </location>
</feature>
<feature type="transmembrane region" description="Helical" evidence="9">
    <location>
        <begin position="1010"/>
        <end position="1036"/>
    </location>
</feature>
<feature type="transmembrane region" description="Helical" evidence="9">
    <location>
        <begin position="906"/>
        <end position="925"/>
    </location>
</feature>
<evidence type="ECO:0000256" key="4">
    <source>
        <dbReference type="ARBA" id="ARBA00022475"/>
    </source>
</evidence>
<keyword evidence="8" id="KW-0175">Coiled coil</keyword>
<dbReference type="Gene3D" id="3.30.70.1430">
    <property type="entry name" value="Multidrug efflux transporter AcrB pore domain"/>
    <property type="match status" value="2"/>
</dbReference>
<keyword evidence="4" id="KW-1003">Cell membrane</keyword>
<evidence type="ECO:0000256" key="6">
    <source>
        <dbReference type="ARBA" id="ARBA00022989"/>
    </source>
</evidence>
<evidence type="ECO:0000256" key="8">
    <source>
        <dbReference type="SAM" id="Coils"/>
    </source>
</evidence>
<dbReference type="SUPFAM" id="SSF56954">
    <property type="entry name" value="Outer membrane efflux proteins (OEP)"/>
    <property type="match status" value="1"/>
</dbReference>
<dbReference type="Gene3D" id="3.30.2090.10">
    <property type="entry name" value="Multidrug efflux transporter AcrB TolC docking domain, DN and DC subdomains"/>
    <property type="match status" value="2"/>
</dbReference>
<dbReference type="PRINTS" id="PR00702">
    <property type="entry name" value="ACRIFLAVINRP"/>
</dbReference>
<protein>
    <submittedName>
        <fullName evidence="10">CusA/CzcA family heavy metal efflux RND transporter</fullName>
    </submittedName>
</protein>
<dbReference type="SUPFAM" id="SSF82866">
    <property type="entry name" value="Multidrug efflux transporter AcrB transmembrane domain"/>
    <property type="match status" value="2"/>
</dbReference>
<feature type="transmembrane region" description="Helical" evidence="9">
    <location>
        <begin position="453"/>
        <end position="473"/>
    </location>
</feature>
<dbReference type="InterPro" id="IPR001036">
    <property type="entry name" value="Acrflvin-R"/>
</dbReference>
<accession>A0ABP7VS60</accession>
<proteinExistence type="inferred from homology"/>
<feature type="transmembrane region" description="Helical" evidence="9">
    <location>
        <begin position="341"/>
        <end position="360"/>
    </location>
</feature>
<feature type="transmembrane region" description="Helical" evidence="9">
    <location>
        <begin position="880"/>
        <end position="899"/>
    </location>
</feature>
<gene>
    <name evidence="10" type="ORF">GCM10022389_18290</name>
</gene>
<dbReference type="RefSeq" id="WP_344816408.1">
    <property type="nucleotide sequence ID" value="NZ_BAABCT010000004.1"/>
</dbReference>
<organism evidence="10 11">
    <name type="scientific">Flavobacterium cheonanense</name>
    <dbReference type="NCBI Taxonomy" id="706183"/>
    <lineage>
        <taxon>Bacteria</taxon>
        <taxon>Pseudomonadati</taxon>
        <taxon>Bacteroidota</taxon>
        <taxon>Flavobacteriia</taxon>
        <taxon>Flavobacteriales</taxon>
        <taxon>Flavobacteriaceae</taxon>
        <taxon>Flavobacterium</taxon>
    </lineage>
</organism>
<feature type="coiled-coil region" evidence="8">
    <location>
        <begin position="1339"/>
        <end position="1366"/>
    </location>
</feature>
<feature type="transmembrane region" description="Helical" evidence="9">
    <location>
        <begin position="982"/>
        <end position="1004"/>
    </location>
</feature>
<keyword evidence="5 9" id="KW-0812">Transmembrane</keyword>
<feature type="transmembrane region" description="Helical" evidence="9">
    <location>
        <begin position="485"/>
        <end position="508"/>
    </location>
</feature>
<keyword evidence="3" id="KW-0813">Transport</keyword>